<evidence type="ECO:0000313" key="5">
    <source>
        <dbReference type="Proteomes" id="UP000494165"/>
    </source>
</evidence>
<dbReference type="Proteomes" id="UP000494165">
    <property type="component" value="Unassembled WGS sequence"/>
</dbReference>
<protein>
    <submittedName>
        <fullName evidence="4">Uncharacterized protein</fullName>
    </submittedName>
</protein>
<evidence type="ECO:0000313" key="4">
    <source>
        <dbReference type="EMBL" id="CAB3374720.1"/>
    </source>
</evidence>
<dbReference type="OrthoDB" id="6368834at2759"/>
<evidence type="ECO:0000256" key="3">
    <source>
        <dbReference type="SAM" id="MobiDB-lite"/>
    </source>
</evidence>
<dbReference type="GO" id="GO:0008010">
    <property type="term" value="F:structural constituent of chitin-based larval cuticle"/>
    <property type="evidence" value="ECO:0007669"/>
    <property type="project" value="TreeGrafter"/>
</dbReference>
<feature type="region of interest" description="Disordered" evidence="3">
    <location>
        <begin position="88"/>
        <end position="152"/>
    </location>
</feature>
<dbReference type="PROSITE" id="PS51155">
    <property type="entry name" value="CHIT_BIND_RR_2"/>
    <property type="match status" value="1"/>
</dbReference>
<comment type="caution">
    <text evidence="4">The sequence shown here is derived from an EMBL/GenBank/DDBJ whole genome shotgun (WGS) entry which is preliminary data.</text>
</comment>
<dbReference type="PANTHER" id="PTHR10380">
    <property type="entry name" value="CUTICLE PROTEIN"/>
    <property type="match status" value="1"/>
</dbReference>
<dbReference type="EMBL" id="CADEPI010000102">
    <property type="protein sequence ID" value="CAB3374720.1"/>
    <property type="molecule type" value="Genomic_DNA"/>
</dbReference>
<sequence>MGFINLFVAAAKDEQASSNYYIEDFIDQHNVDLNSFFDMYPDKPWFFAQKYAALLALFAFGAAQELAASNNRPEDGLKRIKVTDGQGDVRGEYSYVDPNGKTSNVKYTAGKDGFKVEGDHLPKAPAVPQAPAPAAPQRNQQPQQQHQGDQNE</sequence>
<accession>A0A8S1D0Z2</accession>
<evidence type="ECO:0000256" key="2">
    <source>
        <dbReference type="PROSITE-ProRule" id="PRU00497"/>
    </source>
</evidence>
<dbReference type="PANTHER" id="PTHR10380:SF160">
    <property type="entry name" value="CUTICULAR PROTEIN 100A"/>
    <property type="match status" value="1"/>
</dbReference>
<keyword evidence="1 2" id="KW-0193">Cuticle</keyword>
<name>A0A8S1D0Z2_9INSE</name>
<reference evidence="4 5" key="1">
    <citation type="submission" date="2020-04" db="EMBL/GenBank/DDBJ databases">
        <authorList>
            <person name="Alioto T."/>
            <person name="Alioto T."/>
            <person name="Gomez Garrido J."/>
        </authorList>
    </citation>
    <scope>NUCLEOTIDE SEQUENCE [LARGE SCALE GENOMIC DNA]</scope>
</reference>
<keyword evidence="5" id="KW-1185">Reference proteome</keyword>
<dbReference type="AlphaFoldDB" id="A0A8S1D0Z2"/>
<feature type="compositionally biased region" description="Low complexity" evidence="3">
    <location>
        <begin position="135"/>
        <end position="152"/>
    </location>
</feature>
<gene>
    <name evidence="4" type="ORF">CLODIP_2_CD02394</name>
</gene>
<proteinExistence type="predicted"/>
<dbReference type="PROSITE" id="PS00233">
    <property type="entry name" value="CHIT_BIND_RR_1"/>
    <property type="match status" value="1"/>
</dbReference>
<dbReference type="GO" id="GO:0062129">
    <property type="term" value="C:chitin-based extracellular matrix"/>
    <property type="evidence" value="ECO:0007669"/>
    <property type="project" value="TreeGrafter"/>
</dbReference>
<feature type="compositionally biased region" description="Basic and acidic residues" evidence="3">
    <location>
        <begin position="112"/>
        <end position="122"/>
    </location>
</feature>
<dbReference type="InterPro" id="IPR031311">
    <property type="entry name" value="CHIT_BIND_RR_consensus"/>
</dbReference>
<dbReference type="Pfam" id="PF00379">
    <property type="entry name" value="Chitin_bind_4"/>
    <property type="match status" value="1"/>
</dbReference>
<evidence type="ECO:0000256" key="1">
    <source>
        <dbReference type="ARBA" id="ARBA00022460"/>
    </source>
</evidence>
<dbReference type="InterPro" id="IPR050468">
    <property type="entry name" value="Cuticle_Struct_Prot"/>
</dbReference>
<dbReference type="InterPro" id="IPR000618">
    <property type="entry name" value="Insect_cuticle"/>
</dbReference>
<organism evidence="4 5">
    <name type="scientific">Cloeon dipterum</name>
    <dbReference type="NCBI Taxonomy" id="197152"/>
    <lineage>
        <taxon>Eukaryota</taxon>
        <taxon>Metazoa</taxon>
        <taxon>Ecdysozoa</taxon>
        <taxon>Arthropoda</taxon>
        <taxon>Hexapoda</taxon>
        <taxon>Insecta</taxon>
        <taxon>Pterygota</taxon>
        <taxon>Palaeoptera</taxon>
        <taxon>Ephemeroptera</taxon>
        <taxon>Pisciforma</taxon>
        <taxon>Baetidae</taxon>
        <taxon>Cloeon</taxon>
    </lineage>
</organism>